<dbReference type="Gramene" id="OGLUM06G19700.1">
    <property type="protein sequence ID" value="OGLUM06G19700.1"/>
    <property type="gene ID" value="OGLUM06G19700"/>
</dbReference>
<sequence length="62" mass="7355">MLHEFQKKDRVASLHPAQNTSKNIQEHLNMNIKNILPSHWEPSKLLIPIKNTITKYTSRTYR</sequence>
<keyword evidence="3" id="KW-1185">Reference proteome</keyword>
<dbReference type="HOGENOM" id="CLU_2907787_0_0_1"/>
<evidence type="ECO:0000313" key="3">
    <source>
        <dbReference type="Proteomes" id="UP000026961"/>
    </source>
</evidence>
<evidence type="ECO:0000313" key="2">
    <source>
        <dbReference type="EnsemblPlants" id="OGLUM06G19700.1"/>
    </source>
</evidence>
<name>A0A0E0AAY2_9ORYZ</name>
<reference evidence="2" key="2">
    <citation type="submission" date="2018-05" db="EMBL/GenBank/DDBJ databases">
        <title>OgluRS3 (Oryza glumaepatula Reference Sequence Version 3).</title>
        <authorList>
            <person name="Zhang J."/>
            <person name="Kudrna D."/>
            <person name="Lee S."/>
            <person name="Talag J."/>
            <person name="Welchert J."/>
            <person name="Wing R.A."/>
        </authorList>
    </citation>
    <scope>NUCLEOTIDE SEQUENCE [LARGE SCALE GENOMIC DNA]</scope>
</reference>
<feature type="compositionally biased region" description="Basic and acidic residues" evidence="1">
    <location>
        <begin position="1"/>
        <end position="12"/>
    </location>
</feature>
<accession>A0A0E0AAY2</accession>
<evidence type="ECO:0000256" key="1">
    <source>
        <dbReference type="SAM" id="MobiDB-lite"/>
    </source>
</evidence>
<reference evidence="2" key="1">
    <citation type="submission" date="2015-04" db="UniProtKB">
        <authorList>
            <consortium name="EnsemblPlants"/>
        </authorList>
    </citation>
    <scope>IDENTIFICATION</scope>
</reference>
<feature type="region of interest" description="Disordered" evidence="1">
    <location>
        <begin position="1"/>
        <end position="23"/>
    </location>
</feature>
<proteinExistence type="predicted"/>
<protein>
    <submittedName>
        <fullName evidence="2">Uncharacterized protein</fullName>
    </submittedName>
</protein>
<organism evidence="2">
    <name type="scientific">Oryza glumipatula</name>
    <dbReference type="NCBI Taxonomy" id="40148"/>
    <lineage>
        <taxon>Eukaryota</taxon>
        <taxon>Viridiplantae</taxon>
        <taxon>Streptophyta</taxon>
        <taxon>Embryophyta</taxon>
        <taxon>Tracheophyta</taxon>
        <taxon>Spermatophyta</taxon>
        <taxon>Magnoliopsida</taxon>
        <taxon>Liliopsida</taxon>
        <taxon>Poales</taxon>
        <taxon>Poaceae</taxon>
        <taxon>BOP clade</taxon>
        <taxon>Oryzoideae</taxon>
        <taxon>Oryzeae</taxon>
        <taxon>Oryzinae</taxon>
        <taxon>Oryza</taxon>
    </lineage>
</organism>
<dbReference type="AlphaFoldDB" id="A0A0E0AAY2"/>
<dbReference type="Proteomes" id="UP000026961">
    <property type="component" value="Chromosome 6"/>
</dbReference>
<dbReference type="EnsemblPlants" id="OGLUM06G19700.1">
    <property type="protein sequence ID" value="OGLUM06G19700.1"/>
    <property type="gene ID" value="OGLUM06G19700"/>
</dbReference>